<protein>
    <submittedName>
        <fullName evidence="3">PAS domain S-box protein</fullName>
    </submittedName>
</protein>
<dbReference type="CDD" id="cd00130">
    <property type="entry name" value="PAS"/>
    <property type="match status" value="1"/>
</dbReference>
<organism evidence="3 4">
    <name type="scientific">Aerophobetes bacterium</name>
    <dbReference type="NCBI Taxonomy" id="2030807"/>
    <lineage>
        <taxon>Bacteria</taxon>
        <taxon>Candidatus Aerophobota</taxon>
    </lineage>
</organism>
<evidence type="ECO:0000259" key="2">
    <source>
        <dbReference type="PROSITE" id="PS50112"/>
    </source>
</evidence>
<feature type="domain" description="PAS" evidence="2">
    <location>
        <begin position="169"/>
        <end position="207"/>
    </location>
</feature>
<dbReference type="EMBL" id="SOKJ01000216">
    <property type="protein sequence ID" value="TET10581.1"/>
    <property type="molecule type" value="Genomic_DNA"/>
</dbReference>
<dbReference type="InterPro" id="IPR035965">
    <property type="entry name" value="PAS-like_dom_sf"/>
</dbReference>
<evidence type="ECO:0000256" key="1">
    <source>
        <dbReference type="SAM" id="Phobius"/>
    </source>
</evidence>
<dbReference type="SUPFAM" id="SSF55785">
    <property type="entry name" value="PYP-like sensor domain (PAS domain)"/>
    <property type="match status" value="1"/>
</dbReference>
<feature type="transmembrane region" description="Helical" evidence="1">
    <location>
        <begin position="135"/>
        <end position="153"/>
    </location>
</feature>
<dbReference type="GO" id="GO:0006355">
    <property type="term" value="P:regulation of DNA-templated transcription"/>
    <property type="evidence" value="ECO:0007669"/>
    <property type="project" value="InterPro"/>
</dbReference>
<keyword evidence="1" id="KW-0472">Membrane</keyword>
<feature type="transmembrane region" description="Helical" evidence="1">
    <location>
        <begin position="74"/>
        <end position="98"/>
    </location>
</feature>
<dbReference type="Proteomes" id="UP000316360">
    <property type="component" value="Unassembled WGS sequence"/>
</dbReference>
<feature type="transmembrane region" description="Helical" evidence="1">
    <location>
        <begin position="110"/>
        <end position="129"/>
    </location>
</feature>
<keyword evidence="1" id="KW-0812">Transmembrane</keyword>
<proteinExistence type="predicted"/>
<feature type="transmembrane region" description="Helical" evidence="1">
    <location>
        <begin position="33"/>
        <end position="54"/>
    </location>
</feature>
<accession>A0A523RY58</accession>
<comment type="caution">
    <text evidence="3">The sequence shown here is derived from an EMBL/GenBank/DDBJ whole genome shotgun (WGS) entry which is preliminary data.</text>
</comment>
<dbReference type="PROSITE" id="PS50112">
    <property type="entry name" value="PAS"/>
    <property type="match status" value="1"/>
</dbReference>
<dbReference type="NCBIfam" id="TIGR00229">
    <property type="entry name" value="sensory_box"/>
    <property type="match status" value="1"/>
</dbReference>
<feature type="transmembrane region" description="Helical" evidence="1">
    <location>
        <begin position="6"/>
        <end position="26"/>
    </location>
</feature>
<dbReference type="AlphaFoldDB" id="A0A523RY58"/>
<evidence type="ECO:0000313" key="3">
    <source>
        <dbReference type="EMBL" id="TET10581.1"/>
    </source>
</evidence>
<dbReference type="Pfam" id="PF00989">
    <property type="entry name" value="PAS"/>
    <property type="match status" value="1"/>
</dbReference>
<evidence type="ECO:0000313" key="4">
    <source>
        <dbReference type="Proteomes" id="UP000316360"/>
    </source>
</evidence>
<dbReference type="InterPro" id="IPR000014">
    <property type="entry name" value="PAS"/>
</dbReference>
<gene>
    <name evidence="3" type="ORF">E3J84_03825</name>
</gene>
<dbReference type="SMART" id="SM00091">
    <property type="entry name" value="PAS"/>
    <property type="match status" value="1"/>
</dbReference>
<dbReference type="InterPro" id="IPR013767">
    <property type="entry name" value="PAS_fold"/>
</dbReference>
<dbReference type="Gene3D" id="3.30.450.20">
    <property type="entry name" value="PAS domain"/>
    <property type="match status" value="1"/>
</dbReference>
<reference evidence="3 4" key="1">
    <citation type="submission" date="2019-03" db="EMBL/GenBank/DDBJ databases">
        <title>Metabolic potential of uncultured bacteria and archaea associated with petroleum seepage in deep-sea sediments.</title>
        <authorList>
            <person name="Dong X."/>
            <person name="Hubert C."/>
        </authorList>
    </citation>
    <scope>NUCLEOTIDE SEQUENCE [LARGE SCALE GENOMIC DNA]</scope>
    <source>
        <strain evidence="3">E44_bin7</strain>
    </source>
</reference>
<name>A0A523RY58_UNCAE</name>
<keyword evidence="1" id="KW-1133">Transmembrane helix</keyword>
<sequence>MTWNIWNIIRLNAFIVYSLLLFIVIWRAPGTKLVRAFTLYLISMVIWSLGSFLMHAEFHFGVALFWNKFMLGGIAGYLMAPGWFLFIGLATFNLIQSYRKARDSFYRNRLKYLLAGILIMGAGLTTNLTKLGRNPLDISINIINALLIAYVIFRYKLIVLTPAIAAESIVETMSDSLLLMTPEGKIKTVNPATLNLLGYKENELIDQPVEILFAKEKLSKGKEFDDLTKKEAIQTEHKGIYRVK</sequence>